<dbReference type="Proteomes" id="UP000195573">
    <property type="component" value="Chromosome"/>
</dbReference>
<dbReference type="AlphaFoldDB" id="A0A1Y0CHL5"/>
<comment type="function">
    <text evidence="3">Positive regulator of sigma-B activity. Non-phosphorylated RsbV binds to RsbW, preventing its association with sigma-B. When phosphorylated, releases RsbW, which is then free to complex with and inactivate sigma-B.</text>
</comment>
<evidence type="ECO:0000313" key="8">
    <source>
        <dbReference type="Proteomes" id="UP000195573"/>
    </source>
</evidence>
<dbReference type="Gene3D" id="3.30.750.24">
    <property type="entry name" value="STAS domain"/>
    <property type="match status" value="1"/>
</dbReference>
<evidence type="ECO:0000313" key="9">
    <source>
        <dbReference type="Proteomes" id="UP000324517"/>
    </source>
</evidence>
<dbReference type="EMBL" id="VTET01000017">
    <property type="protein sequence ID" value="TYS64659.1"/>
    <property type="molecule type" value="Genomic_DNA"/>
</dbReference>
<dbReference type="CDD" id="cd07043">
    <property type="entry name" value="STAS_anti-anti-sigma_factors"/>
    <property type="match status" value="1"/>
</dbReference>
<dbReference type="GeneID" id="96737112"/>
<evidence type="ECO:0000256" key="4">
    <source>
        <dbReference type="RuleBase" id="RU003749"/>
    </source>
</evidence>
<sequence length="102" mass="11321">MNMDIQIKEDLNQTLVVLEGEIDAYTAPKVKEKVAPLLEDFSGELVFDLSSVNYMDSTGLGMFVGFFKTVKANNGVFRLVGLSDRLKRLFDITGLAGIMEIK</sequence>
<evidence type="ECO:0000256" key="3">
    <source>
        <dbReference type="ARBA" id="ARBA00024670"/>
    </source>
</evidence>
<reference evidence="7 9" key="2">
    <citation type="submission" date="2019-08" db="EMBL/GenBank/DDBJ databases">
        <title>Bacillus genomes from the desert of Cuatro Cienegas, Coahuila.</title>
        <authorList>
            <person name="Olmedo-Alvarez G."/>
        </authorList>
    </citation>
    <scope>NUCLEOTIDE SEQUENCE [LARGE SCALE GENOMIC DNA]</scope>
    <source>
        <strain evidence="7 9">CH98b_3T</strain>
    </source>
</reference>
<dbReference type="Proteomes" id="UP000324517">
    <property type="component" value="Unassembled WGS sequence"/>
</dbReference>
<reference evidence="6 8" key="1">
    <citation type="submission" date="2017-04" db="EMBL/GenBank/DDBJ databases">
        <title>Complete Genome Sequence of the Bacillus horikoshii 20a strain from Cuatro Cienegas, Coahuila, Mexico.</title>
        <authorList>
            <person name="Zarza E."/>
            <person name="Alcaraz L.D."/>
            <person name="Aguilar-Salinas B."/>
            <person name="Islas A."/>
            <person name="Olmedo-Alvarez G."/>
        </authorList>
    </citation>
    <scope>NUCLEOTIDE SEQUENCE [LARGE SCALE GENOMIC DNA]</scope>
    <source>
        <strain evidence="6 8">20a</strain>
    </source>
</reference>
<gene>
    <name evidence="6" type="ORF">B4U37_01470</name>
    <name evidence="7" type="ORF">FZC75_20900</name>
</gene>
<proteinExistence type="inferred from homology"/>
<evidence type="ECO:0000259" key="5">
    <source>
        <dbReference type="PROSITE" id="PS50801"/>
    </source>
</evidence>
<dbReference type="InterPro" id="IPR036513">
    <property type="entry name" value="STAS_dom_sf"/>
</dbReference>
<accession>A0A1Y0CHL5</accession>
<dbReference type="PROSITE" id="PS50801">
    <property type="entry name" value="STAS"/>
    <property type="match status" value="1"/>
</dbReference>
<dbReference type="InterPro" id="IPR003658">
    <property type="entry name" value="Anti-sigma_ant"/>
</dbReference>
<evidence type="ECO:0000313" key="6">
    <source>
        <dbReference type="EMBL" id="ART74809.1"/>
    </source>
</evidence>
<keyword evidence="2" id="KW-0597">Phosphoprotein</keyword>
<organism evidence="7 9">
    <name type="scientific">Sutcliffiella horikoshii</name>
    <dbReference type="NCBI Taxonomy" id="79883"/>
    <lineage>
        <taxon>Bacteria</taxon>
        <taxon>Bacillati</taxon>
        <taxon>Bacillota</taxon>
        <taxon>Bacilli</taxon>
        <taxon>Bacillales</taxon>
        <taxon>Bacillaceae</taxon>
        <taxon>Sutcliffiella</taxon>
    </lineage>
</organism>
<dbReference type="NCBIfam" id="TIGR00377">
    <property type="entry name" value="ant_ant_sig"/>
    <property type="match status" value="1"/>
</dbReference>
<evidence type="ECO:0000313" key="7">
    <source>
        <dbReference type="EMBL" id="TYS64659.1"/>
    </source>
</evidence>
<dbReference type="RefSeq" id="WP_010195171.1">
    <property type="nucleotide sequence ID" value="NZ_CP020880.1"/>
</dbReference>
<dbReference type="OrthoDB" id="9793697at2"/>
<dbReference type="Pfam" id="PF01740">
    <property type="entry name" value="STAS"/>
    <property type="match status" value="1"/>
</dbReference>
<dbReference type="GO" id="GO:0043856">
    <property type="term" value="F:anti-sigma factor antagonist activity"/>
    <property type="evidence" value="ECO:0007669"/>
    <property type="project" value="InterPro"/>
</dbReference>
<dbReference type="PANTHER" id="PTHR33495">
    <property type="entry name" value="ANTI-SIGMA FACTOR ANTAGONIST TM_1081-RELATED-RELATED"/>
    <property type="match status" value="1"/>
</dbReference>
<dbReference type="InterPro" id="IPR002645">
    <property type="entry name" value="STAS_dom"/>
</dbReference>
<dbReference type="KEGG" id="bhk:B4U37_01470"/>
<dbReference type="PANTHER" id="PTHR33495:SF9">
    <property type="entry name" value="ANTI-SIGMA-B FACTOR ANTAGONIST"/>
    <property type="match status" value="1"/>
</dbReference>
<keyword evidence="8" id="KW-1185">Reference proteome</keyword>
<name>A0A1Y0CHL5_9BACI</name>
<dbReference type="SUPFAM" id="SSF52091">
    <property type="entry name" value="SpoIIaa-like"/>
    <property type="match status" value="1"/>
</dbReference>
<evidence type="ECO:0000256" key="1">
    <source>
        <dbReference type="ARBA" id="ARBA00009013"/>
    </source>
</evidence>
<protein>
    <recommendedName>
        <fullName evidence="4">Anti-sigma factor antagonist</fullName>
    </recommendedName>
</protein>
<dbReference type="EMBL" id="CP020880">
    <property type="protein sequence ID" value="ART74809.1"/>
    <property type="molecule type" value="Genomic_DNA"/>
</dbReference>
<feature type="domain" description="STAS" evidence="5">
    <location>
        <begin position="3"/>
        <end position="102"/>
    </location>
</feature>
<evidence type="ECO:0000256" key="2">
    <source>
        <dbReference type="ARBA" id="ARBA00022553"/>
    </source>
</evidence>
<comment type="similarity">
    <text evidence="1 4">Belongs to the anti-sigma-factor antagonist family.</text>
</comment>